<dbReference type="SUPFAM" id="SSF55874">
    <property type="entry name" value="ATPase domain of HSP90 chaperone/DNA topoisomerase II/histidine kinase"/>
    <property type="match status" value="1"/>
</dbReference>
<protein>
    <recommendedName>
        <fullName evidence="2">Signal transduction histidine kinase internal region domain-containing protein</fullName>
    </recommendedName>
</protein>
<dbReference type="PANTHER" id="PTHR34220">
    <property type="entry name" value="SENSOR HISTIDINE KINASE YPDA"/>
    <property type="match status" value="1"/>
</dbReference>
<gene>
    <name evidence="3" type="ORF">C1E23_18825</name>
</gene>
<proteinExistence type="predicted"/>
<dbReference type="Gene3D" id="3.30.565.10">
    <property type="entry name" value="Histidine kinase-like ATPase, C-terminal domain"/>
    <property type="match status" value="1"/>
</dbReference>
<dbReference type="InterPro" id="IPR036890">
    <property type="entry name" value="HATPase_C_sf"/>
</dbReference>
<feature type="transmembrane region" description="Helical" evidence="1">
    <location>
        <begin position="12"/>
        <end position="34"/>
    </location>
</feature>
<dbReference type="EMBL" id="PPSX01000094">
    <property type="protein sequence ID" value="RZQ51561.1"/>
    <property type="molecule type" value="Genomic_DNA"/>
</dbReference>
<dbReference type="InterPro" id="IPR050640">
    <property type="entry name" value="Bact_2-comp_sensor_kinase"/>
</dbReference>
<organism evidence="3 4">
    <name type="scientific">Pseudoalteromonas phenolica</name>
    <dbReference type="NCBI Taxonomy" id="161398"/>
    <lineage>
        <taxon>Bacteria</taxon>
        <taxon>Pseudomonadati</taxon>
        <taxon>Pseudomonadota</taxon>
        <taxon>Gammaproteobacteria</taxon>
        <taxon>Alteromonadales</taxon>
        <taxon>Pseudoalteromonadaceae</taxon>
        <taxon>Pseudoalteromonas</taxon>
    </lineage>
</organism>
<dbReference type="GO" id="GO:0016020">
    <property type="term" value="C:membrane"/>
    <property type="evidence" value="ECO:0007669"/>
    <property type="project" value="InterPro"/>
</dbReference>
<sequence length="355" mass="40023">MIKPMKIIKRSGFSFFLLQAIGWAPVLLVMTVMFGDTPLISKYSVTFGLSVTTLGVLMSFLLRLAYQWIMLKTKSVFLWVGCLFLLSFAGAFSATQLHMLTWQGIDRLIGGVSVLYTSQPSVSITLVLFVILLMWSCLYWAISRQSTMYMLEQQNQVMALKTKEAQFNALLDQLSPHFMFNAINNIRAMVLIDNNKARDMLMAFADLMRYQLTDQNAGIVTLEQELEFVEDFVALHQLQLGRRLTFKKDIDPSYLTQSIPKMALQLLVENAIKHAFGKQAVSGELHLSVAALNSKQWHISLTHPGKILSQDEQSTGLGIKNLKARLAMFSAQQITFTLQTADDKVQAKLCFGTKE</sequence>
<feature type="transmembrane region" description="Helical" evidence="1">
    <location>
        <begin position="40"/>
        <end position="64"/>
    </location>
</feature>
<dbReference type="AlphaFoldDB" id="A0A4Q7IIY2"/>
<dbReference type="PANTHER" id="PTHR34220:SF7">
    <property type="entry name" value="SENSOR HISTIDINE KINASE YPDA"/>
    <property type="match status" value="1"/>
</dbReference>
<accession>A0A4Q7IIY2</accession>
<evidence type="ECO:0000313" key="3">
    <source>
        <dbReference type="EMBL" id="RZQ51561.1"/>
    </source>
</evidence>
<feature type="transmembrane region" description="Helical" evidence="1">
    <location>
        <begin position="76"/>
        <end position="102"/>
    </location>
</feature>
<feature type="domain" description="Signal transduction histidine kinase internal region" evidence="2">
    <location>
        <begin position="165"/>
        <end position="244"/>
    </location>
</feature>
<dbReference type="Pfam" id="PF06580">
    <property type="entry name" value="His_kinase"/>
    <property type="match status" value="1"/>
</dbReference>
<keyword evidence="1" id="KW-0472">Membrane</keyword>
<comment type="caution">
    <text evidence="3">The sequence shown here is derived from an EMBL/GenBank/DDBJ whole genome shotgun (WGS) entry which is preliminary data.</text>
</comment>
<keyword evidence="1" id="KW-1133">Transmembrane helix</keyword>
<dbReference type="InterPro" id="IPR010559">
    <property type="entry name" value="Sig_transdc_His_kin_internal"/>
</dbReference>
<evidence type="ECO:0000256" key="1">
    <source>
        <dbReference type="SAM" id="Phobius"/>
    </source>
</evidence>
<dbReference type="Proteomes" id="UP000291338">
    <property type="component" value="Unassembled WGS sequence"/>
</dbReference>
<feature type="transmembrane region" description="Helical" evidence="1">
    <location>
        <begin position="122"/>
        <end position="142"/>
    </location>
</feature>
<evidence type="ECO:0000313" key="4">
    <source>
        <dbReference type="Proteomes" id="UP000291338"/>
    </source>
</evidence>
<dbReference type="GO" id="GO:0000155">
    <property type="term" value="F:phosphorelay sensor kinase activity"/>
    <property type="evidence" value="ECO:0007669"/>
    <property type="project" value="InterPro"/>
</dbReference>
<reference evidence="3 4" key="1">
    <citation type="submission" date="2018-01" db="EMBL/GenBank/DDBJ databases">
        <title>Co-occurrence of chitin degradation, pigmentation and bioactivity in marine Pseudoalteromonas.</title>
        <authorList>
            <person name="Paulsen S."/>
            <person name="Gram L."/>
            <person name="Machado H."/>
        </authorList>
    </citation>
    <scope>NUCLEOTIDE SEQUENCE [LARGE SCALE GENOMIC DNA]</scope>
    <source>
        <strain evidence="3 4">S3898</strain>
    </source>
</reference>
<name>A0A4Q7IIY2_9GAMM</name>
<evidence type="ECO:0000259" key="2">
    <source>
        <dbReference type="Pfam" id="PF06580"/>
    </source>
</evidence>
<keyword evidence="1" id="KW-0812">Transmembrane</keyword>